<proteinExistence type="predicted"/>
<feature type="region of interest" description="Disordered" evidence="1">
    <location>
        <begin position="1"/>
        <end position="21"/>
    </location>
</feature>
<keyword evidence="3" id="KW-1185">Reference proteome</keyword>
<dbReference type="Proteomes" id="UP000605846">
    <property type="component" value="Unassembled WGS sequence"/>
</dbReference>
<evidence type="ECO:0000313" key="2">
    <source>
        <dbReference type="EMBL" id="KAF7724837.1"/>
    </source>
</evidence>
<evidence type="ECO:0000256" key="1">
    <source>
        <dbReference type="SAM" id="MobiDB-lite"/>
    </source>
</evidence>
<dbReference type="EMBL" id="JABAYA010000110">
    <property type="protein sequence ID" value="KAF7724837.1"/>
    <property type="molecule type" value="Genomic_DNA"/>
</dbReference>
<organism evidence="2 3">
    <name type="scientific">Apophysomyces ossiformis</name>
    <dbReference type="NCBI Taxonomy" id="679940"/>
    <lineage>
        <taxon>Eukaryota</taxon>
        <taxon>Fungi</taxon>
        <taxon>Fungi incertae sedis</taxon>
        <taxon>Mucoromycota</taxon>
        <taxon>Mucoromycotina</taxon>
        <taxon>Mucoromycetes</taxon>
        <taxon>Mucorales</taxon>
        <taxon>Mucorineae</taxon>
        <taxon>Mucoraceae</taxon>
        <taxon>Apophysomyces</taxon>
    </lineage>
</organism>
<evidence type="ECO:0000313" key="3">
    <source>
        <dbReference type="Proteomes" id="UP000605846"/>
    </source>
</evidence>
<dbReference type="OrthoDB" id="2212955at2759"/>
<name>A0A8H7BUT0_9FUNG</name>
<dbReference type="AlphaFoldDB" id="A0A8H7BUT0"/>
<protein>
    <submittedName>
        <fullName evidence="2">Uncharacterized protein</fullName>
    </submittedName>
</protein>
<accession>A0A8H7BUT0</accession>
<sequence>MFEGETLRKSRHQASAYKRSSREERFSSTAMKFTSLLSAVLVFTLSAANAEKEPANLQFMPAPRIFPPEYRIRADLVVSHTSHEIILRTKEPNWVASYPERTRGVVDYNQLPQGRYDAVINDNDAKGGDKTFRIDLTRPGAEFHYEGTSVTDESIDDLPADGYVRTVDDDFR</sequence>
<comment type="caution">
    <text evidence="2">The sequence shown here is derived from an EMBL/GenBank/DDBJ whole genome shotgun (WGS) entry which is preliminary data.</text>
</comment>
<reference evidence="2" key="1">
    <citation type="submission" date="2020-01" db="EMBL/GenBank/DDBJ databases">
        <title>Genome Sequencing of Three Apophysomyces-Like Fungal Strains Confirms a Novel Fungal Genus in the Mucoromycota with divergent Burkholderia-like Endosymbiotic Bacteria.</title>
        <authorList>
            <person name="Stajich J.E."/>
            <person name="Macias A.M."/>
            <person name="Carter-House D."/>
            <person name="Lovett B."/>
            <person name="Kasson L.R."/>
            <person name="Berry K."/>
            <person name="Grigoriev I."/>
            <person name="Chang Y."/>
            <person name="Spatafora J."/>
            <person name="Kasson M.T."/>
        </authorList>
    </citation>
    <scope>NUCLEOTIDE SEQUENCE</scope>
    <source>
        <strain evidence="2">NRRL A-21654</strain>
    </source>
</reference>
<gene>
    <name evidence="2" type="ORF">EC973_000722</name>
</gene>